<dbReference type="OrthoDB" id="852107at2759"/>
<gene>
    <name evidence="1" type="ORF">GLYMA_08G046900</name>
</gene>
<dbReference type="PaxDb" id="3847-GLYMA08G28550.1"/>
<sequence length="47" mass="4960">MAQSRYLFPISCFQMGLLSEAEAALCPANEPSLEVPNGAAGHYLTGC</sequence>
<reference evidence="2" key="2">
    <citation type="submission" date="2018-02" db="UniProtKB">
        <authorList>
            <consortium name="EnsemblPlants"/>
        </authorList>
    </citation>
    <scope>IDENTIFICATION</scope>
    <source>
        <strain evidence="2">Williams 82</strain>
    </source>
</reference>
<evidence type="ECO:0000313" key="1">
    <source>
        <dbReference type="EMBL" id="KRH41728.1"/>
    </source>
</evidence>
<dbReference type="EMBL" id="CM000841">
    <property type="protein sequence ID" value="KRH41728.1"/>
    <property type="molecule type" value="Genomic_DNA"/>
</dbReference>
<dbReference type="InParanoid" id="A0A0R0IH12"/>
<dbReference type="SMR" id="A0A0R0IH12"/>
<accession>A0A0R0IH12</accession>
<evidence type="ECO:0000313" key="3">
    <source>
        <dbReference type="Proteomes" id="UP000008827"/>
    </source>
</evidence>
<dbReference type="Proteomes" id="UP000008827">
    <property type="component" value="Chromosome 8"/>
</dbReference>
<dbReference type="STRING" id="3847.A0A0R0IH12"/>
<name>A0A0R0IH12_SOYBN</name>
<dbReference type="Gramene" id="KRH41728">
    <property type="protein sequence ID" value="KRH41728"/>
    <property type="gene ID" value="GLYMA_08G046900"/>
</dbReference>
<keyword evidence="3" id="KW-1185">Reference proteome</keyword>
<protein>
    <submittedName>
        <fullName evidence="1 2">Uncharacterized protein</fullName>
    </submittedName>
</protein>
<dbReference type="AlphaFoldDB" id="A0A0R0IH12"/>
<evidence type="ECO:0000313" key="2">
    <source>
        <dbReference type="EnsemblPlants" id="KRH41728"/>
    </source>
</evidence>
<organism evidence="1">
    <name type="scientific">Glycine max</name>
    <name type="common">Soybean</name>
    <name type="synonym">Glycine hispida</name>
    <dbReference type="NCBI Taxonomy" id="3847"/>
    <lineage>
        <taxon>Eukaryota</taxon>
        <taxon>Viridiplantae</taxon>
        <taxon>Streptophyta</taxon>
        <taxon>Embryophyta</taxon>
        <taxon>Tracheophyta</taxon>
        <taxon>Spermatophyta</taxon>
        <taxon>Magnoliopsida</taxon>
        <taxon>eudicotyledons</taxon>
        <taxon>Gunneridae</taxon>
        <taxon>Pentapetalae</taxon>
        <taxon>rosids</taxon>
        <taxon>fabids</taxon>
        <taxon>Fabales</taxon>
        <taxon>Fabaceae</taxon>
        <taxon>Papilionoideae</taxon>
        <taxon>50 kb inversion clade</taxon>
        <taxon>NPAAA clade</taxon>
        <taxon>indigoferoid/millettioid clade</taxon>
        <taxon>Phaseoleae</taxon>
        <taxon>Glycine</taxon>
        <taxon>Glycine subgen. Soja</taxon>
    </lineage>
</organism>
<proteinExistence type="predicted"/>
<reference evidence="1 2" key="1">
    <citation type="journal article" date="2010" name="Nature">
        <title>Genome sequence of the palaeopolyploid soybean.</title>
        <authorList>
            <person name="Schmutz J."/>
            <person name="Cannon S.B."/>
            <person name="Schlueter J."/>
            <person name="Ma J."/>
            <person name="Mitros T."/>
            <person name="Nelson W."/>
            <person name="Hyten D.L."/>
            <person name="Song Q."/>
            <person name="Thelen J.J."/>
            <person name="Cheng J."/>
            <person name="Xu D."/>
            <person name="Hellsten U."/>
            <person name="May G.D."/>
            <person name="Yu Y."/>
            <person name="Sakurai T."/>
            <person name="Umezawa T."/>
            <person name="Bhattacharyya M.K."/>
            <person name="Sandhu D."/>
            <person name="Valliyodan B."/>
            <person name="Lindquist E."/>
            <person name="Peto M."/>
            <person name="Grant D."/>
            <person name="Shu S."/>
            <person name="Goodstein D."/>
            <person name="Barry K."/>
            <person name="Futrell-Griggs M."/>
            <person name="Abernathy B."/>
            <person name="Du J."/>
            <person name="Tian Z."/>
            <person name="Zhu L."/>
            <person name="Gill N."/>
            <person name="Joshi T."/>
            <person name="Libault M."/>
            <person name="Sethuraman A."/>
            <person name="Zhang X.-C."/>
            <person name="Shinozaki K."/>
            <person name="Nguyen H.T."/>
            <person name="Wing R.A."/>
            <person name="Cregan P."/>
            <person name="Specht J."/>
            <person name="Grimwood J."/>
            <person name="Rokhsar D."/>
            <person name="Stacey G."/>
            <person name="Shoemaker R.C."/>
            <person name="Jackson S.A."/>
        </authorList>
    </citation>
    <scope>NUCLEOTIDE SEQUENCE [LARGE SCALE GENOMIC DNA]</scope>
    <source>
        <strain evidence="2">cv. Williams 82</strain>
        <tissue evidence="1">Callus</tissue>
    </source>
</reference>
<dbReference type="EnsemblPlants" id="KRH41728">
    <property type="protein sequence ID" value="KRH41728"/>
    <property type="gene ID" value="GLYMA_08G046900"/>
</dbReference>
<reference evidence="1" key="3">
    <citation type="submission" date="2018-07" db="EMBL/GenBank/DDBJ databases">
        <title>WGS assembly of Glycine max.</title>
        <authorList>
            <person name="Schmutz J."/>
            <person name="Cannon S."/>
            <person name="Schlueter J."/>
            <person name="Ma J."/>
            <person name="Mitros T."/>
            <person name="Nelson W."/>
            <person name="Hyten D."/>
            <person name="Song Q."/>
            <person name="Thelen J."/>
            <person name="Cheng J."/>
            <person name="Xu D."/>
            <person name="Hellsten U."/>
            <person name="May G."/>
            <person name="Yu Y."/>
            <person name="Sakurai T."/>
            <person name="Umezawa T."/>
            <person name="Bhattacharyya M."/>
            <person name="Sandhu D."/>
            <person name="Valliyodan B."/>
            <person name="Lindquist E."/>
            <person name="Peto M."/>
            <person name="Grant D."/>
            <person name="Shu S."/>
            <person name="Goodstein D."/>
            <person name="Barry K."/>
            <person name="Futrell-Griggs M."/>
            <person name="Abernathy B."/>
            <person name="Du J."/>
            <person name="Tian Z."/>
            <person name="Zhu L."/>
            <person name="Gill N."/>
            <person name="Joshi T."/>
            <person name="Libault M."/>
            <person name="Sethuraman A."/>
            <person name="Zhang X."/>
            <person name="Shinozaki K."/>
            <person name="Nguyen H."/>
            <person name="Wing R."/>
            <person name="Cregan P."/>
            <person name="Specht J."/>
            <person name="Grimwood J."/>
            <person name="Rokhsar D."/>
            <person name="Stacey G."/>
            <person name="Shoemaker R."/>
            <person name="Jackson S."/>
        </authorList>
    </citation>
    <scope>NUCLEOTIDE SEQUENCE</scope>
    <source>
        <tissue evidence="1">Callus</tissue>
    </source>
</reference>